<dbReference type="EMBL" id="CP016076">
    <property type="protein sequence ID" value="APU16535.1"/>
    <property type="molecule type" value="Genomic_DNA"/>
</dbReference>
<dbReference type="SUPFAM" id="SSF47413">
    <property type="entry name" value="lambda repressor-like DNA-binding domains"/>
    <property type="match status" value="1"/>
</dbReference>
<dbReference type="Proteomes" id="UP000185511">
    <property type="component" value="Chromosome"/>
</dbReference>
<dbReference type="AlphaFoldDB" id="A0AAC9PTZ6"/>
<keyword evidence="3" id="KW-1185">Reference proteome</keyword>
<protein>
    <submittedName>
        <fullName evidence="2">Helix-turn-helix protein</fullName>
    </submittedName>
</protein>
<accession>A0AAC9PTZ6</accession>
<name>A0AAC9PTZ6_9PSEU</name>
<evidence type="ECO:0000259" key="1">
    <source>
        <dbReference type="PROSITE" id="PS50943"/>
    </source>
</evidence>
<dbReference type="PROSITE" id="PS50943">
    <property type="entry name" value="HTH_CROC1"/>
    <property type="match status" value="1"/>
</dbReference>
<feature type="domain" description="HTH cro/C1-type" evidence="1">
    <location>
        <begin position="15"/>
        <end position="69"/>
    </location>
</feature>
<organism evidence="2 3">
    <name type="scientific">Actinoalloteichus fjordicus</name>
    <dbReference type="NCBI Taxonomy" id="1612552"/>
    <lineage>
        <taxon>Bacteria</taxon>
        <taxon>Bacillati</taxon>
        <taxon>Actinomycetota</taxon>
        <taxon>Actinomycetes</taxon>
        <taxon>Pseudonocardiales</taxon>
        <taxon>Pseudonocardiaceae</taxon>
        <taxon>Actinoalloteichus</taxon>
    </lineage>
</organism>
<gene>
    <name evidence="2" type="ORF">UA74_22585</name>
</gene>
<dbReference type="SMART" id="SM00530">
    <property type="entry name" value="HTH_XRE"/>
    <property type="match status" value="1"/>
</dbReference>
<evidence type="ECO:0000313" key="2">
    <source>
        <dbReference type="EMBL" id="APU16535.1"/>
    </source>
</evidence>
<sequence length="290" mass="32322">MPGPAIRRRQLGGTLRQLREQRGISPKDAAKYLGVALSTINKIEKGKQAVQVAHVRLLAIFYEIGSPDLDALLRLTEEANERGWWATYGDTVPQWFRDYIGLESDASELRTWHPDLLHGLLQTPAYMRAVITASRPDHPPSEVDRLVELRRARQRILTRHPAPLKLTAVIGEGAVRRLVGGEAVMREQLEHLIELGDGAQIAIRVLPFTVGAHAAMVSPFTLLAFPAEDGEPDAGPEAVYLENERGGLFQERPGDIGRYLTIWRRVEQAAHSSAETRELLASLTAHLRKH</sequence>
<evidence type="ECO:0000313" key="3">
    <source>
        <dbReference type="Proteomes" id="UP000185511"/>
    </source>
</evidence>
<dbReference type="Pfam" id="PF19054">
    <property type="entry name" value="DUF5753"/>
    <property type="match status" value="1"/>
</dbReference>
<dbReference type="GO" id="GO:0003677">
    <property type="term" value="F:DNA binding"/>
    <property type="evidence" value="ECO:0007669"/>
    <property type="project" value="InterPro"/>
</dbReference>
<dbReference type="InterPro" id="IPR043917">
    <property type="entry name" value="DUF5753"/>
</dbReference>
<dbReference type="Gene3D" id="1.10.260.40">
    <property type="entry name" value="lambda repressor-like DNA-binding domains"/>
    <property type="match status" value="1"/>
</dbReference>
<proteinExistence type="predicted"/>
<reference evidence="3" key="1">
    <citation type="submission" date="2016-06" db="EMBL/GenBank/DDBJ databases">
        <title>Complete genome sequence of Actinoalloteichus fjordicus DSM 46855 (=ADI127-17), type strain of the new species Actinoalloteichus fjordicus.</title>
        <authorList>
            <person name="Ruckert C."/>
            <person name="Nouioui I."/>
            <person name="Willmese J."/>
            <person name="van Wezel G."/>
            <person name="Klenk H.-P."/>
            <person name="Kalinowski J."/>
            <person name="Zotchev S.B."/>
        </authorList>
    </citation>
    <scope>NUCLEOTIDE SEQUENCE [LARGE SCALE GENOMIC DNA]</scope>
    <source>
        <strain evidence="3">ADI127-7</strain>
    </source>
</reference>
<dbReference type="InterPro" id="IPR010982">
    <property type="entry name" value="Lambda_DNA-bd_dom_sf"/>
</dbReference>
<dbReference type="CDD" id="cd00093">
    <property type="entry name" value="HTH_XRE"/>
    <property type="match status" value="1"/>
</dbReference>
<dbReference type="RefSeq" id="WP_083683505.1">
    <property type="nucleotide sequence ID" value="NZ_CP016076.1"/>
</dbReference>
<dbReference type="InterPro" id="IPR001387">
    <property type="entry name" value="Cro/C1-type_HTH"/>
</dbReference>
<dbReference type="KEGG" id="acad:UA74_22585"/>
<dbReference type="Pfam" id="PF13560">
    <property type="entry name" value="HTH_31"/>
    <property type="match status" value="1"/>
</dbReference>